<keyword evidence="4" id="KW-1185">Reference proteome</keyword>
<feature type="chain" id="PRO_5032618107" evidence="2">
    <location>
        <begin position="24"/>
        <end position="708"/>
    </location>
</feature>
<evidence type="ECO:0000313" key="4">
    <source>
        <dbReference type="Proteomes" id="UP000595224"/>
    </source>
</evidence>
<reference evidence="3 4" key="1">
    <citation type="submission" date="2020-11" db="EMBL/GenBank/DDBJ databases">
        <title>Treponema Peruensis nv. sp., first commensal Treponema isolated from human feces.</title>
        <authorList>
            <person name="Belkhou C."/>
            <person name="Raes J."/>
        </authorList>
    </citation>
    <scope>NUCLEOTIDE SEQUENCE [LARGE SCALE GENOMIC DNA]</scope>
    <source>
        <strain evidence="3 4">RCC2812</strain>
    </source>
</reference>
<evidence type="ECO:0000313" key="3">
    <source>
        <dbReference type="EMBL" id="QQA01886.1"/>
    </source>
</evidence>
<evidence type="ECO:0000256" key="2">
    <source>
        <dbReference type="SAM" id="SignalP"/>
    </source>
</evidence>
<accession>A0A7T3V5T5</accession>
<evidence type="ECO:0000256" key="1">
    <source>
        <dbReference type="SAM" id="Coils"/>
    </source>
</evidence>
<keyword evidence="2" id="KW-0732">Signal</keyword>
<dbReference type="AlphaFoldDB" id="A0A7T3V5T5"/>
<keyword evidence="1" id="KW-0175">Coiled coil</keyword>
<gene>
    <name evidence="3" type="ORF">IWA51_04595</name>
</gene>
<protein>
    <submittedName>
        <fullName evidence="3">Uncharacterized protein</fullName>
    </submittedName>
</protein>
<dbReference type="RefSeq" id="WP_198443405.1">
    <property type="nucleotide sequence ID" value="NZ_CBCSHE010000002.1"/>
</dbReference>
<name>A0A7T3V5T5_9SPIR</name>
<sequence>MSGKKLFFIQLIFAFFFTSFSYSVTEKEAVAQAEKNIEKAVSLLEMDKGWFKKENYSAAKAAVFEIKNNAQILWDFSLQDNGQNPGSTNESENMVYVCEDAVKFIDMLSLIDKETVQIKKRPSDSVAAMRKKSDAYSAALVTSAKNFSSYGRTSAAWKKSSAMKVLERSSLIKYPWKKFADAFSKNCTAVENLCTKKAISLWVEVSLYYSQTAEQMLSLDSENLDSAEEKAKSHPGQVLKENPAEKENIAQDIAVLKESKLRLNDGYIYRANFIAQQENIDRTISELQKLNSRLDSLQDKSEQQFIKASIAEKEISSELNSAEKNIGGDLESSLKNIVRAQNLFSQIYDELNNDADILKSVRDRIDSIRDRTVKTQTPVFLSNMRSLKNSARLAYYAGNFEKAVDFLFEADTQRNLWSKLVDSEIETDRELERLKDFTNTAIAIKEGREIKSYDPKAPEMLKNLSEAKAGFEKAEYLISVGNEKEAGEILTEAKKRINQIKIYYPRNRDAGILSLKIDRLAAPGTFSEVFKAKADTLVKTDYSANDTAARQSYSDLMDLQEINPEYPGLAETVVRAEIEMNLRPRPVSKKSAEKAELLLIEAETLLKQAGRDEIKLEAARDKAEEAQSLNSESKKAARILDEIALRTGSDSAVTLSAKDEDIYQAALKDLRNGNIIEASIKVSALLENNGNLQSAKVIRLKKRIEAQI</sequence>
<dbReference type="EMBL" id="CP064936">
    <property type="protein sequence ID" value="QQA01886.1"/>
    <property type="molecule type" value="Genomic_DNA"/>
</dbReference>
<feature type="coiled-coil region" evidence="1">
    <location>
        <begin position="280"/>
        <end position="307"/>
    </location>
</feature>
<dbReference type="Proteomes" id="UP000595224">
    <property type="component" value="Chromosome"/>
</dbReference>
<dbReference type="KEGG" id="tper:IWA51_04595"/>
<feature type="coiled-coil region" evidence="1">
    <location>
        <begin position="592"/>
        <end position="636"/>
    </location>
</feature>
<feature type="signal peptide" evidence="2">
    <location>
        <begin position="1"/>
        <end position="23"/>
    </location>
</feature>
<proteinExistence type="predicted"/>
<organism evidence="3 4">
    <name type="scientific">Treponema peruense</name>
    <dbReference type="NCBI Taxonomy" id="2787628"/>
    <lineage>
        <taxon>Bacteria</taxon>
        <taxon>Pseudomonadati</taxon>
        <taxon>Spirochaetota</taxon>
        <taxon>Spirochaetia</taxon>
        <taxon>Spirochaetales</taxon>
        <taxon>Treponemataceae</taxon>
        <taxon>Treponema</taxon>
    </lineage>
</organism>